<evidence type="ECO:0000313" key="3">
    <source>
        <dbReference type="Proteomes" id="UP001079672"/>
    </source>
</evidence>
<keyword evidence="1" id="KW-1133">Transmembrane helix</keyword>
<sequence length="280" mass="31885">MILNENQTRKVETYLIKTGIESQLVFSDLLDHICCLIEERMDNGDTFESSLNFVLEQQTGMKLKKIESFTLKLLNMETSFSTRTSLLAVIPFGVFGLAWALDMGVNAPYSILSMTFLSSVILMYALFCIGWIKEFPRWSFPAIGFCLLFSAFFSCVRVPSFSNERLGLWAWFPLLLTILIGLMFNSSVKPLKALARKIKDDPVLILFAFYGFAPIFVSLFTDEIHSLWMLPSTLLSMAILCFGLYLFLKCKRRKIRLLLLMLSGTLALLVTSISSFLFWA</sequence>
<name>A0A9Q4P6P0_BACFG</name>
<feature type="transmembrane region" description="Helical" evidence="1">
    <location>
        <begin position="80"/>
        <end position="101"/>
    </location>
</feature>
<dbReference type="EMBL" id="JAPTZU010000002">
    <property type="protein sequence ID" value="MCZ2686974.1"/>
    <property type="molecule type" value="Genomic_DNA"/>
</dbReference>
<organism evidence="2 3">
    <name type="scientific">Bacteroides fragilis</name>
    <dbReference type="NCBI Taxonomy" id="817"/>
    <lineage>
        <taxon>Bacteria</taxon>
        <taxon>Pseudomonadati</taxon>
        <taxon>Bacteroidota</taxon>
        <taxon>Bacteroidia</taxon>
        <taxon>Bacteroidales</taxon>
        <taxon>Bacteroidaceae</taxon>
        <taxon>Bacteroides</taxon>
    </lineage>
</organism>
<keyword evidence="1" id="KW-0472">Membrane</keyword>
<dbReference type="Proteomes" id="UP001079672">
    <property type="component" value="Unassembled WGS sequence"/>
</dbReference>
<dbReference type="RefSeq" id="WP_269096673.1">
    <property type="nucleotide sequence ID" value="NZ_JAPTZU010000002.1"/>
</dbReference>
<evidence type="ECO:0000313" key="2">
    <source>
        <dbReference type="EMBL" id="MCZ2686974.1"/>
    </source>
</evidence>
<evidence type="ECO:0000256" key="1">
    <source>
        <dbReference type="SAM" id="Phobius"/>
    </source>
</evidence>
<feature type="transmembrane region" description="Helical" evidence="1">
    <location>
        <begin position="257"/>
        <end position="279"/>
    </location>
</feature>
<feature type="transmembrane region" description="Helical" evidence="1">
    <location>
        <begin position="166"/>
        <end position="184"/>
    </location>
</feature>
<gene>
    <name evidence="2" type="ORF">O1433_05615</name>
</gene>
<proteinExistence type="predicted"/>
<accession>A0A9Q4P6P0</accession>
<comment type="caution">
    <text evidence="2">The sequence shown here is derived from an EMBL/GenBank/DDBJ whole genome shotgun (WGS) entry which is preliminary data.</text>
</comment>
<feature type="transmembrane region" description="Helical" evidence="1">
    <location>
        <begin position="204"/>
        <end position="221"/>
    </location>
</feature>
<feature type="transmembrane region" description="Helical" evidence="1">
    <location>
        <begin position="139"/>
        <end position="160"/>
    </location>
</feature>
<feature type="transmembrane region" description="Helical" evidence="1">
    <location>
        <begin position="227"/>
        <end position="248"/>
    </location>
</feature>
<dbReference type="AlphaFoldDB" id="A0A9Q4P6P0"/>
<keyword evidence="1" id="KW-0812">Transmembrane</keyword>
<reference evidence="2" key="1">
    <citation type="submission" date="2022-12" db="EMBL/GenBank/DDBJ databases">
        <title>Development of a Multilocus Sequence Typing Scheme for Bacteroides fragilis Based on Whole Genome Sequencing Data and Clinical Application.</title>
        <authorList>
            <person name="Nielsen F.D."/>
            <person name="Justesen U.S."/>
        </authorList>
    </citation>
    <scope>NUCLEOTIDE SEQUENCE</scope>
    <source>
        <strain evidence="2">BF_AM_ODE_DK_2015_4</strain>
    </source>
</reference>
<protein>
    <submittedName>
        <fullName evidence="2">Uncharacterized protein</fullName>
    </submittedName>
</protein>
<feature type="transmembrane region" description="Helical" evidence="1">
    <location>
        <begin position="107"/>
        <end position="132"/>
    </location>
</feature>